<keyword evidence="9 11" id="KW-0472">Membrane</keyword>
<evidence type="ECO:0000313" key="13">
    <source>
        <dbReference type="Proteomes" id="UP000625711"/>
    </source>
</evidence>
<evidence type="ECO:0000256" key="5">
    <source>
        <dbReference type="ARBA" id="ARBA00022679"/>
    </source>
</evidence>
<dbReference type="InterPro" id="IPR002591">
    <property type="entry name" value="Phosphodiest/P_Trfase"/>
</dbReference>
<comment type="caution">
    <text evidence="12">The sequence shown here is derived from an EMBL/GenBank/DDBJ whole genome shotgun (WGS) entry which is preliminary data.</text>
</comment>
<dbReference type="Gene3D" id="3.40.720.10">
    <property type="entry name" value="Alkaline Phosphatase, subunit A"/>
    <property type="match status" value="1"/>
</dbReference>
<evidence type="ECO:0000256" key="3">
    <source>
        <dbReference type="ARBA" id="ARBA00008695"/>
    </source>
</evidence>
<dbReference type="PANTHER" id="PTHR23071">
    <property type="entry name" value="PHOSPHATIDYLINOSITOL GLYCAN"/>
    <property type="match status" value="1"/>
</dbReference>
<evidence type="ECO:0000256" key="7">
    <source>
        <dbReference type="ARBA" id="ARBA00022824"/>
    </source>
</evidence>
<evidence type="ECO:0000256" key="8">
    <source>
        <dbReference type="ARBA" id="ARBA00022989"/>
    </source>
</evidence>
<evidence type="ECO:0000256" key="4">
    <source>
        <dbReference type="ARBA" id="ARBA00022502"/>
    </source>
</evidence>
<evidence type="ECO:0008006" key="14">
    <source>
        <dbReference type="Google" id="ProtNLM"/>
    </source>
</evidence>
<sequence>MKKKLKFVVTFVWFSYLIVSSILLFSRGFLLTRTVQDNNSTCSTKLDPFCDSNENVGCLIKKNETIHTHFHDAFETCINPSSKVILLIVDALRFDFTIYDEHNDKPLPYQNKLPIIKDTMRDFPESTRLFKFIADPPTTTMQRLKALTTGSLPTFIDAGSNFATSEINEDNIIDQIVKNNYSTVFMGDDTWASLYPNRFLRNYPFPSFDVWDLDTVDSGVKTSVFPELEKNDWNLLIGHFLGVDHCGHRYGPNHIEMARKLTEINYIIKDIIDKMANDTILFVIGDHGMTITGDHGGESTEEVTAAMFVHSKHPLLSYGGSKDTVKQVDIVPTLSAILGVPIPFQNLGILIYDALPSTDSDSWKLPLFWLWNNVQQVVHYIKIYSESAKIFDKDYLELYHKEYDTLHQQIDAVHSHEDFLKFSGKSVEFLEKLRMLCEEVWIQFDVFSISNGLTFLFLSIFFMYIICDGIPLQYLSRVIENSFISVLCLVLISSTISILIVEMSKLAEGWFKKGFSKKSIIKPLLSVLIILSLLRATMYFWRCRVEQQWCFDSPHDVRSQLKSQPTKAEWCLAVLSLLLLINIAKVSLRHSGNLSGYTSTQFIAKIVPMVLVVLVAGYWVLQRFTPNKKPNKRNLNYLPLTIYVLSSISLINLVMKPLCITVIFRDDDYPSQEEALIPSIFNKLKSNMEKSSRRVPIICGLGTAYSAVYVILAVHLLIIFALLLGDCFAFSACIMIVVAVFLLLITSIMRIKQAETLDDLLNIPTIAVLGWVLVAQYFFFATGHQPAFPNITWDAAFIGTTGLFSHRYILGVLIIINTFGTYIITGLLLPLLVIAPFCLFIMMPSLVAKNKSFFGQIQKGEMILYERSKLVSASMFTLCCKYILIYGIKVFTSMLAATIHCRHLMVWNVFAPKFIFEGVALIVTTVSVLLGYLLFVRIHHKIEKYLDKLNKTN</sequence>
<name>A0A834IVL5_RHYFE</name>
<feature type="transmembrane region" description="Helical" evidence="11">
    <location>
        <begin position="570"/>
        <end position="590"/>
    </location>
</feature>
<dbReference type="PANTHER" id="PTHR23071:SF1">
    <property type="entry name" value="GPI ETHANOLAMINE PHOSPHATE TRANSFERASE 3"/>
    <property type="match status" value="1"/>
</dbReference>
<protein>
    <recommendedName>
        <fullName evidence="14">GPI ethanolamine phosphate transferase 3</fullName>
    </recommendedName>
</protein>
<evidence type="ECO:0000313" key="12">
    <source>
        <dbReference type="EMBL" id="KAF7286911.1"/>
    </source>
</evidence>
<feature type="transmembrane region" description="Helical" evidence="11">
    <location>
        <begin position="7"/>
        <end position="30"/>
    </location>
</feature>
<dbReference type="InterPro" id="IPR039524">
    <property type="entry name" value="PIGO/GPI13"/>
</dbReference>
<dbReference type="Proteomes" id="UP000625711">
    <property type="component" value="Unassembled WGS sequence"/>
</dbReference>
<gene>
    <name evidence="12" type="ORF">GWI33_003178</name>
</gene>
<dbReference type="UniPathway" id="UPA00196"/>
<feature type="transmembrane region" description="Helical" evidence="11">
    <location>
        <begin position="727"/>
        <end position="749"/>
    </location>
</feature>
<feature type="transmembrane region" description="Helical" evidence="11">
    <location>
        <begin position="914"/>
        <end position="935"/>
    </location>
</feature>
<feature type="transmembrane region" description="Helical" evidence="11">
    <location>
        <begin position="478"/>
        <end position="500"/>
    </location>
</feature>
<evidence type="ECO:0000256" key="2">
    <source>
        <dbReference type="ARBA" id="ARBA00004687"/>
    </source>
</evidence>
<keyword evidence="5" id="KW-0808">Transferase</keyword>
<comment type="pathway">
    <text evidence="2">Glycolipid biosynthesis; glycosylphosphatidylinositol-anchor biosynthesis.</text>
</comment>
<keyword evidence="8 11" id="KW-1133">Transmembrane helix</keyword>
<keyword evidence="7" id="KW-0256">Endoplasmic reticulum</keyword>
<dbReference type="GO" id="GO:0005789">
    <property type="term" value="C:endoplasmic reticulum membrane"/>
    <property type="evidence" value="ECO:0007669"/>
    <property type="project" value="UniProtKB-SubCell"/>
</dbReference>
<feature type="transmembrane region" description="Helical" evidence="11">
    <location>
        <begin position="695"/>
        <end position="720"/>
    </location>
</feature>
<feature type="transmembrane region" description="Helical" evidence="11">
    <location>
        <begin position="761"/>
        <end position="780"/>
    </location>
</feature>
<feature type="transmembrane region" description="Helical" evidence="11">
    <location>
        <begin position="792"/>
        <end position="816"/>
    </location>
</feature>
<dbReference type="OrthoDB" id="272139at2759"/>
<feature type="transmembrane region" description="Helical" evidence="11">
    <location>
        <begin position="642"/>
        <end position="664"/>
    </location>
</feature>
<feature type="transmembrane region" description="Helical" evidence="11">
    <location>
        <begin position="440"/>
        <end position="466"/>
    </location>
</feature>
<organism evidence="12 13">
    <name type="scientific">Rhynchophorus ferrugineus</name>
    <name type="common">Red palm weevil</name>
    <name type="synonym">Curculio ferrugineus</name>
    <dbReference type="NCBI Taxonomy" id="354439"/>
    <lineage>
        <taxon>Eukaryota</taxon>
        <taxon>Metazoa</taxon>
        <taxon>Ecdysozoa</taxon>
        <taxon>Arthropoda</taxon>
        <taxon>Hexapoda</taxon>
        <taxon>Insecta</taxon>
        <taxon>Pterygota</taxon>
        <taxon>Neoptera</taxon>
        <taxon>Endopterygota</taxon>
        <taxon>Coleoptera</taxon>
        <taxon>Polyphaga</taxon>
        <taxon>Cucujiformia</taxon>
        <taxon>Curculionidae</taxon>
        <taxon>Dryophthorinae</taxon>
        <taxon>Rhynchophorus</taxon>
    </lineage>
</organism>
<evidence type="ECO:0000256" key="9">
    <source>
        <dbReference type="ARBA" id="ARBA00023136"/>
    </source>
</evidence>
<dbReference type="CDD" id="cd16023">
    <property type="entry name" value="GPI_EPT_3"/>
    <property type="match status" value="1"/>
</dbReference>
<evidence type="ECO:0000256" key="1">
    <source>
        <dbReference type="ARBA" id="ARBA00004477"/>
    </source>
</evidence>
<dbReference type="InterPro" id="IPR037675">
    <property type="entry name" value="PIG-O_N"/>
</dbReference>
<dbReference type="EMBL" id="JAACXV010000018">
    <property type="protein sequence ID" value="KAF7286911.1"/>
    <property type="molecule type" value="Genomic_DNA"/>
</dbReference>
<dbReference type="GO" id="GO:0006506">
    <property type="term" value="P:GPI anchor biosynthetic process"/>
    <property type="evidence" value="ECO:0007669"/>
    <property type="project" value="UniProtKB-UniPathway"/>
</dbReference>
<proteinExistence type="inferred from homology"/>
<keyword evidence="6 11" id="KW-0812">Transmembrane</keyword>
<feature type="transmembrane region" description="Helical" evidence="11">
    <location>
        <begin position="822"/>
        <end position="848"/>
    </location>
</feature>
<comment type="similarity">
    <text evidence="3">Belongs to the PIGG/PIGN/PIGO family. PIGO subfamily.</text>
</comment>
<keyword evidence="13" id="KW-1185">Reference proteome</keyword>
<evidence type="ECO:0000256" key="11">
    <source>
        <dbReference type="SAM" id="Phobius"/>
    </source>
</evidence>
<reference evidence="12" key="1">
    <citation type="submission" date="2020-08" db="EMBL/GenBank/DDBJ databases">
        <title>Genome sequencing and assembly of the red palm weevil Rhynchophorus ferrugineus.</title>
        <authorList>
            <person name="Dias G.B."/>
            <person name="Bergman C.M."/>
            <person name="Manee M."/>
        </authorList>
    </citation>
    <scope>NUCLEOTIDE SEQUENCE</scope>
    <source>
        <strain evidence="12">AA-2017</strain>
        <tissue evidence="12">Whole larva</tissue>
    </source>
</reference>
<dbReference type="Pfam" id="PF01663">
    <property type="entry name" value="Phosphodiest"/>
    <property type="match status" value="1"/>
</dbReference>
<dbReference type="InterPro" id="IPR017850">
    <property type="entry name" value="Alkaline_phosphatase_core_sf"/>
</dbReference>
<keyword evidence="4" id="KW-0337">GPI-anchor biosynthesis</keyword>
<comment type="subcellular location">
    <subcellularLocation>
        <location evidence="1">Endoplasmic reticulum membrane</location>
        <topology evidence="1">Multi-pass membrane protein</topology>
    </subcellularLocation>
</comment>
<dbReference type="SUPFAM" id="SSF53649">
    <property type="entry name" value="Alkaline phosphatase-like"/>
    <property type="match status" value="1"/>
</dbReference>
<evidence type="ECO:0000256" key="6">
    <source>
        <dbReference type="ARBA" id="ARBA00022692"/>
    </source>
</evidence>
<keyword evidence="10" id="KW-0325">Glycoprotein</keyword>
<accession>A0A834IVL5</accession>
<feature type="transmembrane region" description="Helical" evidence="11">
    <location>
        <begin position="602"/>
        <end position="621"/>
    </location>
</feature>
<dbReference type="AlphaFoldDB" id="A0A834IVL5"/>
<dbReference type="GO" id="GO:0051377">
    <property type="term" value="F:mannose-ethanolamine phosphotransferase activity"/>
    <property type="evidence" value="ECO:0007669"/>
    <property type="project" value="InterPro"/>
</dbReference>
<feature type="transmembrane region" description="Helical" evidence="11">
    <location>
        <begin position="520"/>
        <end position="541"/>
    </location>
</feature>
<evidence type="ECO:0000256" key="10">
    <source>
        <dbReference type="ARBA" id="ARBA00023180"/>
    </source>
</evidence>